<dbReference type="Proteomes" id="UP001322138">
    <property type="component" value="Unassembled WGS sequence"/>
</dbReference>
<dbReference type="GeneID" id="87892030"/>
<dbReference type="RefSeq" id="XP_062730481.1">
    <property type="nucleotide sequence ID" value="XM_062872751.1"/>
</dbReference>
<accession>A0ABR0FC05</accession>
<reference evidence="2 3" key="1">
    <citation type="journal article" date="2023" name="bioRxiv">
        <title>High-quality genome assemblies of four members of thePodospora anserinaspecies complex.</title>
        <authorList>
            <person name="Ament-Velasquez S.L."/>
            <person name="Vogan A.A."/>
            <person name="Wallerman O."/>
            <person name="Hartmann F."/>
            <person name="Gautier V."/>
            <person name="Silar P."/>
            <person name="Giraud T."/>
            <person name="Johannesson H."/>
        </authorList>
    </citation>
    <scope>NUCLEOTIDE SEQUENCE [LARGE SCALE GENOMIC DNA]</scope>
    <source>
        <strain evidence="2 3">CBS 112042</strain>
    </source>
</reference>
<name>A0ABR0FC05_9PEZI</name>
<dbReference type="PANTHER" id="PTHR10622">
    <property type="entry name" value="HET DOMAIN-CONTAINING PROTEIN"/>
    <property type="match status" value="1"/>
</dbReference>
<comment type="caution">
    <text evidence="2">The sequence shown here is derived from an EMBL/GenBank/DDBJ whole genome shotgun (WGS) entry which is preliminary data.</text>
</comment>
<dbReference type="Pfam" id="PF26640">
    <property type="entry name" value="DUF8212"/>
    <property type="match status" value="1"/>
</dbReference>
<evidence type="ECO:0000259" key="1">
    <source>
        <dbReference type="Pfam" id="PF26640"/>
    </source>
</evidence>
<organism evidence="2 3">
    <name type="scientific">Podospora bellae-mahoneyi</name>
    <dbReference type="NCBI Taxonomy" id="2093777"/>
    <lineage>
        <taxon>Eukaryota</taxon>
        <taxon>Fungi</taxon>
        <taxon>Dikarya</taxon>
        <taxon>Ascomycota</taxon>
        <taxon>Pezizomycotina</taxon>
        <taxon>Sordariomycetes</taxon>
        <taxon>Sordariomycetidae</taxon>
        <taxon>Sordariales</taxon>
        <taxon>Podosporaceae</taxon>
        <taxon>Podospora</taxon>
    </lineage>
</organism>
<sequence length="191" mass="21174">MYRWYQEAEVCLAYLADVPSGKLSLQRAMANRIGIPSVLFAGESDIDGFSVAQKMMSWAAGRETTRVEGCVYSLLGIFDINMPLMYGEKKNAFIRLQEEIMKISDDHSLFAWKSLDTRGGLLTTSPDAFINSGNILGFMPPGSLGNNPLTASGRGIHIELRFIGIGLNCRQKEVEEKPIAIHLRNRLFGTV</sequence>
<protein>
    <recommendedName>
        <fullName evidence="1">DUF8212 domain-containing protein</fullName>
    </recommendedName>
</protein>
<dbReference type="EMBL" id="JAFFGZ010000007">
    <property type="protein sequence ID" value="KAK4641505.1"/>
    <property type="molecule type" value="Genomic_DNA"/>
</dbReference>
<keyword evidence="3" id="KW-1185">Reference proteome</keyword>
<dbReference type="PANTHER" id="PTHR10622:SF10">
    <property type="entry name" value="HET DOMAIN-CONTAINING PROTEIN"/>
    <property type="match status" value="1"/>
</dbReference>
<dbReference type="InterPro" id="IPR058525">
    <property type="entry name" value="DUF8212"/>
</dbReference>
<evidence type="ECO:0000313" key="3">
    <source>
        <dbReference type="Proteomes" id="UP001322138"/>
    </source>
</evidence>
<feature type="domain" description="DUF8212" evidence="1">
    <location>
        <begin position="91"/>
        <end position="117"/>
    </location>
</feature>
<gene>
    <name evidence="2" type="ORF">QC761_0074750</name>
</gene>
<evidence type="ECO:0000313" key="2">
    <source>
        <dbReference type="EMBL" id="KAK4641505.1"/>
    </source>
</evidence>
<proteinExistence type="predicted"/>